<organism evidence="4 5">
    <name type="scientific">Hyphodiscus hymeniophilus</name>
    <dbReference type="NCBI Taxonomy" id="353542"/>
    <lineage>
        <taxon>Eukaryota</taxon>
        <taxon>Fungi</taxon>
        <taxon>Dikarya</taxon>
        <taxon>Ascomycota</taxon>
        <taxon>Pezizomycotina</taxon>
        <taxon>Leotiomycetes</taxon>
        <taxon>Helotiales</taxon>
        <taxon>Hyphodiscaceae</taxon>
        <taxon>Hyphodiscus</taxon>
    </lineage>
</organism>
<dbReference type="PANTHER" id="PTHR10366">
    <property type="entry name" value="NAD DEPENDENT EPIMERASE/DEHYDRATASE"/>
    <property type="match status" value="1"/>
</dbReference>
<keyword evidence="5" id="KW-1185">Reference proteome</keyword>
<evidence type="ECO:0000313" key="4">
    <source>
        <dbReference type="EMBL" id="KAG0645446.1"/>
    </source>
</evidence>
<name>A0A9P6SKJ8_9HELO</name>
<dbReference type="GO" id="GO:0016616">
    <property type="term" value="F:oxidoreductase activity, acting on the CH-OH group of donors, NAD or NADP as acceptor"/>
    <property type="evidence" value="ECO:0007669"/>
    <property type="project" value="TreeGrafter"/>
</dbReference>
<proteinExistence type="inferred from homology"/>
<keyword evidence="1" id="KW-0560">Oxidoreductase</keyword>
<dbReference type="Gene3D" id="3.40.50.720">
    <property type="entry name" value="NAD(P)-binding Rossmann-like Domain"/>
    <property type="match status" value="1"/>
</dbReference>
<dbReference type="InterPro" id="IPR050425">
    <property type="entry name" value="NAD(P)_dehydrat-like"/>
</dbReference>
<comment type="caution">
    <text evidence="4">The sequence shown here is derived from an EMBL/GenBank/DDBJ whole genome shotgun (WGS) entry which is preliminary data.</text>
</comment>
<accession>A0A9P6SKJ8</accession>
<sequence length="348" mass="37217">MAGELVLITGGTGLIGIKTIHTALKAGYSVRAAVRSQSKADAVLATPTVKAINPGSRLSFVIVPDILADSAYDEAVKGVKYVIHVASPVIKGEGFTPDQYETHLIQPALKGTAGILESAYKTHGIKRIVITSSEVAIIPWEEFIAKEVDTVYDDTYQIPFPAGPYSHVFEAYSASKVRALVATKDFVAEKKPEWDIINIMPSFVVGDNEMITDPKLISDGTVSAAMAQVLGGDSGWGAVPSTSVHVADVARLHVDALNPKIDGNQSFLAVSEGERGTRWEEAIAIVNKNFPEAVKKGVLPNNGTAATKRTKVDASRTEKVFGFKFASYEEQVKSAVKQYLELVGEAAA</sequence>
<evidence type="ECO:0000256" key="1">
    <source>
        <dbReference type="ARBA" id="ARBA00023002"/>
    </source>
</evidence>
<reference evidence="4" key="1">
    <citation type="submission" date="2019-07" db="EMBL/GenBank/DDBJ databases">
        <title>Hyphodiscus hymeniophilus genome sequencing and assembly.</title>
        <authorList>
            <person name="Kramer G."/>
            <person name="Nodwell J."/>
        </authorList>
    </citation>
    <scope>NUCLEOTIDE SEQUENCE</scope>
    <source>
        <strain evidence="4">ATCC 34498</strain>
    </source>
</reference>
<dbReference type="InterPro" id="IPR036291">
    <property type="entry name" value="NAD(P)-bd_dom_sf"/>
</dbReference>
<dbReference type="Proteomes" id="UP000785200">
    <property type="component" value="Unassembled WGS sequence"/>
</dbReference>
<evidence type="ECO:0000313" key="5">
    <source>
        <dbReference type="Proteomes" id="UP000785200"/>
    </source>
</evidence>
<comment type="similarity">
    <text evidence="2">Belongs to the NAD(P)-dependent epimerase/dehydratase family. Dihydroflavonol-4-reductase subfamily.</text>
</comment>
<protein>
    <submittedName>
        <fullName evidence="4">Ketoreductase CTB6</fullName>
    </submittedName>
</protein>
<dbReference type="InterPro" id="IPR001509">
    <property type="entry name" value="Epimerase_deHydtase"/>
</dbReference>
<dbReference type="SUPFAM" id="SSF51735">
    <property type="entry name" value="NAD(P)-binding Rossmann-fold domains"/>
    <property type="match status" value="1"/>
</dbReference>
<evidence type="ECO:0000256" key="2">
    <source>
        <dbReference type="ARBA" id="ARBA00023445"/>
    </source>
</evidence>
<dbReference type="EMBL" id="VNKQ01000018">
    <property type="protein sequence ID" value="KAG0645446.1"/>
    <property type="molecule type" value="Genomic_DNA"/>
</dbReference>
<evidence type="ECO:0000259" key="3">
    <source>
        <dbReference type="Pfam" id="PF01370"/>
    </source>
</evidence>
<dbReference type="Pfam" id="PF01370">
    <property type="entry name" value="Epimerase"/>
    <property type="match status" value="1"/>
</dbReference>
<gene>
    <name evidence="4" type="ORF">D0Z07_8648</name>
</gene>
<dbReference type="AlphaFoldDB" id="A0A9P6SKJ8"/>
<dbReference type="PANTHER" id="PTHR10366:SF564">
    <property type="entry name" value="STEROL-4-ALPHA-CARBOXYLATE 3-DEHYDROGENASE, DECARBOXYLATING"/>
    <property type="match status" value="1"/>
</dbReference>
<dbReference type="OrthoDB" id="2735536at2759"/>
<feature type="domain" description="NAD-dependent epimerase/dehydratase" evidence="3">
    <location>
        <begin position="6"/>
        <end position="258"/>
    </location>
</feature>